<dbReference type="PANTHER" id="PTHR22639">
    <property type="entry name" value="GAG-RELATED PROTEIN"/>
    <property type="match status" value="1"/>
</dbReference>
<evidence type="ECO:0000313" key="4">
    <source>
        <dbReference type="Proteomes" id="UP001239994"/>
    </source>
</evidence>
<feature type="compositionally biased region" description="Pro residues" evidence="1">
    <location>
        <begin position="291"/>
        <end position="303"/>
    </location>
</feature>
<accession>A0AAD9E0M1</accession>
<sequence>PRLIQTRRTTMTFQPLGGGPPRKEEAVGVGDQPLRRLQDRPEMATAGDGAAPRCTAQAAGAPAETPTAGRTSLVEPGLLNTAWFHWRDPEDGTRFTERVPFIREVLFGFFGLHPWALICAQCNGAQRYYDVTMASDVTYRKVLELEGKMSGHPLARHYILEPLLEGDRRMVTIHFFNPHVLAARLFLASYGEVLPGERMVRDELRIWNGRRQYFMKFRKDSEGKEVYPPAYFTWAGNRGGRECGPSCWGLREGGTVIGRGCNAPGARRGGLFPPAALMTSSPARARIPAPVQSPQPSEAPPAPSSGKAKRKRERAQREKEKRMKAGPPIQATPVEEPSQVSDSSLAPKSENFSRLVEDVTPPPPTTYGGREGSPNETPFLEETMDNMERGAPTFS</sequence>
<reference evidence="3" key="1">
    <citation type="submission" date="2023-03" db="EMBL/GenBank/DDBJ databases">
        <title>Electrophorus voltai genome.</title>
        <authorList>
            <person name="Bian C."/>
        </authorList>
    </citation>
    <scope>NUCLEOTIDE SEQUENCE</scope>
    <source>
        <strain evidence="3">CB-2022</strain>
        <tissue evidence="3">Muscle</tissue>
    </source>
</reference>
<keyword evidence="4" id="KW-1185">Reference proteome</keyword>
<gene>
    <name evidence="3" type="ORF">P4O66_006413</name>
</gene>
<feature type="region of interest" description="Disordered" evidence="1">
    <location>
        <begin position="287"/>
        <end position="395"/>
    </location>
</feature>
<dbReference type="AlphaFoldDB" id="A0AAD9E0M1"/>
<evidence type="ECO:0000259" key="2">
    <source>
        <dbReference type="Pfam" id="PF23058"/>
    </source>
</evidence>
<evidence type="ECO:0000313" key="3">
    <source>
        <dbReference type="EMBL" id="KAK1799894.1"/>
    </source>
</evidence>
<dbReference type="EMBL" id="JAROKS010000011">
    <property type="protein sequence ID" value="KAK1799894.1"/>
    <property type="molecule type" value="Genomic_DNA"/>
</dbReference>
<dbReference type="InterPro" id="IPR042509">
    <property type="entry name" value="ZCCHC3"/>
</dbReference>
<feature type="domain" description="Zinc finger CCHC" evidence="2">
    <location>
        <begin position="173"/>
        <end position="239"/>
    </location>
</feature>
<feature type="compositionally biased region" description="Polar residues" evidence="1">
    <location>
        <begin position="1"/>
        <end position="13"/>
    </location>
</feature>
<feature type="compositionally biased region" description="Polar residues" evidence="1">
    <location>
        <begin position="338"/>
        <end position="352"/>
    </location>
</feature>
<protein>
    <recommendedName>
        <fullName evidence="2">Zinc finger CCHC domain-containing protein</fullName>
    </recommendedName>
</protein>
<dbReference type="GO" id="GO:0002218">
    <property type="term" value="P:activation of innate immune response"/>
    <property type="evidence" value="ECO:0007669"/>
    <property type="project" value="InterPro"/>
</dbReference>
<dbReference type="GO" id="GO:0003690">
    <property type="term" value="F:double-stranded DNA binding"/>
    <property type="evidence" value="ECO:0007669"/>
    <property type="project" value="InterPro"/>
</dbReference>
<organism evidence="3 4">
    <name type="scientific">Electrophorus voltai</name>
    <dbReference type="NCBI Taxonomy" id="2609070"/>
    <lineage>
        <taxon>Eukaryota</taxon>
        <taxon>Metazoa</taxon>
        <taxon>Chordata</taxon>
        <taxon>Craniata</taxon>
        <taxon>Vertebrata</taxon>
        <taxon>Euteleostomi</taxon>
        <taxon>Actinopterygii</taxon>
        <taxon>Neopterygii</taxon>
        <taxon>Teleostei</taxon>
        <taxon>Ostariophysi</taxon>
        <taxon>Gymnotiformes</taxon>
        <taxon>Gymnotoidei</taxon>
        <taxon>Gymnotidae</taxon>
        <taxon>Electrophorus</taxon>
    </lineage>
</organism>
<dbReference type="Pfam" id="PF23058">
    <property type="entry name" value="RBD_ZCCHC3_2nd"/>
    <property type="match status" value="1"/>
</dbReference>
<dbReference type="PANTHER" id="PTHR22639:SF3">
    <property type="entry name" value="ZINC FINGER CCHC DOMAIN-CONTAINING PROTEIN 3"/>
    <property type="match status" value="1"/>
</dbReference>
<comment type="caution">
    <text evidence="3">The sequence shown here is derived from an EMBL/GenBank/DDBJ whole genome shotgun (WGS) entry which is preliminary data.</text>
</comment>
<feature type="non-terminal residue" evidence="3">
    <location>
        <position position="1"/>
    </location>
</feature>
<dbReference type="GO" id="GO:0003723">
    <property type="term" value="F:RNA binding"/>
    <property type="evidence" value="ECO:0007669"/>
    <property type="project" value="InterPro"/>
</dbReference>
<dbReference type="InterPro" id="IPR057811">
    <property type="entry name" value="RBD_ZCCHC3_2nd"/>
</dbReference>
<feature type="region of interest" description="Disordered" evidence="1">
    <location>
        <begin position="1"/>
        <end position="30"/>
    </location>
</feature>
<proteinExistence type="predicted"/>
<evidence type="ECO:0000256" key="1">
    <source>
        <dbReference type="SAM" id="MobiDB-lite"/>
    </source>
</evidence>
<name>A0AAD9E0M1_9TELE</name>
<feature type="compositionally biased region" description="Low complexity" evidence="1">
    <location>
        <begin position="55"/>
        <end position="71"/>
    </location>
</feature>
<dbReference type="Proteomes" id="UP001239994">
    <property type="component" value="Unassembled WGS sequence"/>
</dbReference>
<feature type="region of interest" description="Disordered" evidence="1">
    <location>
        <begin position="43"/>
        <end position="71"/>
    </location>
</feature>